<accession>A0A1I2QK14</accession>
<evidence type="ECO:0000313" key="3">
    <source>
        <dbReference type="EMBL" id="SFG28744.1"/>
    </source>
</evidence>
<reference evidence="4" key="1">
    <citation type="submission" date="2016-10" db="EMBL/GenBank/DDBJ databases">
        <authorList>
            <person name="Varghese N."/>
            <person name="Submissions S."/>
        </authorList>
    </citation>
    <scope>NUCLEOTIDE SEQUENCE [LARGE SCALE GENOMIC DNA]</scope>
    <source>
        <strain evidence="4">ATCC 700379</strain>
    </source>
</reference>
<keyword evidence="4" id="KW-1185">Reference proteome</keyword>
<gene>
    <name evidence="3" type="ORF">SAMN02982927_01262</name>
</gene>
<dbReference type="EMBL" id="FOOY01000007">
    <property type="protein sequence ID" value="SFG28744.1"/>
    <property type="molecule type" value="Genomic_DNA"/>
</dbReference>
<dbReference type="InterPro" id="IPR011045">
    <property type="entry name" value="N2O_reductase_N"/>
</dbReference>
<keyword evidence="1" id="KW-0732">Signal</keyword>
<dbReference type="PROSITE" id="PS51780">
    <property type="entry name" value="GW"/>
    <property type="match status" value="1"/>
</dbReference>
<sequence>MRLTARLTTFLLIFVLVFSVVADYPAHAKGSRTYYVHKTSKFYSTSNSAKQSMGLIPINATLKTSSKKSSKMYKVIYSGKTGYVYKSNLWTRRTTVNRYIHKTSYLYTSSNAAKQRVQKIAINKSLTTDSNLNNKMYHVNYKGKRGYVYASNLSTKKTPITKFVVKASKRYKNYAHTKKYSGTIPVNTVLTTTSPQSNKLYWVNYNGVNCYVFASNLANSETSVNESELPINTYGLISDSGNHAVWNMPSGLSGSAEFAQLSQFANGRPQKIIKEATVGSTKWYQVQFTEGTTGWVLQNAFSKTFRELPALWKVSAITNLNAQIYSEPVEDDQFALRDDQSNHVTLEVYATIALNVDQVATIDGQNWVHIKKYTAGTSVGWIKASGNLQADPAPSTATFNYVTRVGIVNGNYPIFNDQNEFITYSKDFLNNSYSVNAEKVINGDMMYRINGIGWISGQALDVPGNLVSASDNSKYKYIDPSNGDFDLFDSNPNDGNALSRDRIASLLDKNYRNKMFEVIDTKSINGVLWDFLKYNDWYEKAGKDVYIGWVRNSSLLTLENKTEQFSADALVQIPGSRNQQGLAYDEQGNYFVSFDEGNGLGRILVYNGKGEQLSDTGIQNFGHTCALSYDKNSHTLYEVNSSGTAPTLNTLKYNPNSHELSLIRSVDLPDVKYIAMIAVKNGNQLIMLSESYSDLDTFYTIDVTSGKNLGTTQIGKLGVVQGMQYYKGTIYFLANNYLTLLDPDTLAISHRYRFSIPKQTPAESEGLTVIGGTDDHVTLAIGFHNHQIYSVDIPADK</sequence>
<dbReference type="AlphaFoldDB" id="A0A1I2QK14"/>
<dbReference type="RefSeq" id="WP_177184664.1">
    <property type="nucleotide sequence ID" value="NZ_FOOY01000007.1"/>
</dbReference>
<dbReference type="Pfam" id="PF13457">
    <property type="entry name" value="GW"/>
    <property type="match status" value="3"/>
</dbReference>
<organism evidence="3 4">
    <name type="scientific">Sporolactobacillus nakayamae</name>
    <dbReference type="NCBI Taxonomy" id="269670"/>
    <lineage>
        <taxon>Bacteria</taxon>
        <taxon>Bacillati</taxon>
        <taxon>Bacillota</taxon>
        <taxon>Bacilli</taxon>
        <taxon>Bacillales</taxon>
        <taxon>Sporolactobacillaceae</taxon>
        <taxon>Sporolactobacillus</taxon>
    </lineage>
</organism>
<dbReference type="STRING" id="269670.SAMN02982927_01262"/>
<dbReference type="Gene3D" id="2.30.30.170">
    <property type="match status" value="2"/>
</dbReference>
<evidence type="ECO:0000256" key="1">
    <source>
        <dbReference type="ARBA" id="ARBA00022729"/>
    </source>
</evidence>
<evidence type="ECO:0000313" key="4">
    <source>
        <dbReference type="Proteomes" id="UP000198752"/>
    </source>
</evidence>
<feature type="domain" description="GW" evidence="2">
    <location>
        <begin position="227"/>
        <end position="306"/>
    </location>
</feature>
<dbReference type="SUPFAM" id="SSF50974">
    <property type="entry name" value="Nitrous oxide reductase, N-terminal domain"/>
    <property type="match status" value="1"/>
</dbReference>
<dbReference type="SUPFAM" id="SSF82057">
    <property type="entry name" value="Prokaryotic SH3-related domain"/>
    <property type="match status" value="1"/>
</dbReference>
<protein>
    <submittedName>
        <fullName evidence="3">SH3-like domain-containing protein</fullName>
    </submittedName>
</protein>
<proteinExistence type="predicted"/>
<name>A0A1I2QK14_9BACL</name>
<dbReference type="InterPro" id="IPR038200">
    <property type="entry name" value="GW_dom_sf"/>
</dbReference>
<dbReference type="InterPro" id="IPR025987">
    <property type="entry name" value="GW_dom"/>
</dbReference>
<dbReference type="Proteomes" id="UP000198752">
    <property type="component" value="Unassembled WGS sequence"/>
</dbReference>
<evidence type="ECO:0000259" key="2">
    <source>
        <dbReference type="PROSITE" id="PS51780"/>
    </source>
</evidence>